<name>A0AAN7U4L6_9PEZI</name>
<evidence type="ECO:0000256" key="5">
    <source>
        <dbReference type="ARBA" id="ARBA00022792"/>
    </source>
</evidence>
<gene>
    <name evidence="11" type="ORF">RRF57_000851</name>
</gene>
<evidence type="ECO:0000313" key="12">
    <source>
        <dbReference type="Proteomes" id="UP001305414"/>
    </source>
</evidence>
<accession>A0AAN7U4L6</accession>
<dbReference type="Proteomes" id="UP001305414">
    <property type="component" value="Unassembled WGS sequence"/>
</dbReference>
<feature type="compositionally biased region" description="Polar residues" evidence="10">
    <location>
        <begin position="49"/>
        <end position="76"/>
    </location>
</feature>
<dbReference type="Pfam" id="PF12597">
    <property type="entry name" value="Cox20"/>
    <property type="match status" value="1"/>
</dbReference>
<dbReference type="PANTHER" id="PTHR31586">
    <property type="entry name" value="CYTOCHROME C OXIDASE PROTEIN 20"/>
    <property type="match status" value="1"/>
</dbReference>
<reference evidence="11 12" key="1">
    <citation type="submission" date="2023-10" db="EMBL/GenBank/DDBJ databases">
        <title>Draft genome sequence of Xylaria bambusicola isolate GMP-LS, the root and basal stem rot pathogen of sugarcane in Indonesia.</title>
        <authorList>
            <person name="Selvaraj P."/>
            <person name="Muralishankar V."/>
            <person name="Muruganantham S."/>
            <person name="Sp S."/>
            <person name="Haryani S."/>
            <person name="Lau K.J.X."/>
            <person name="Naqvi N.I."/>
        </authorList>
    </citation>
    <scope>NUCLEOTIDE SEQUENCE [LARGE SCALE GENOMIC DNA]</scope>
    <source>
        <strain evidence="11">GMP-LS</strain>
    </source>
</reference>
<dbReference type="AlphaFoldDB" id="A0AAN7U4L6"/>
<dbReference type="EMBL" id="JAWHQM010000002">
    <property type="protein sequence ID" value="KAK5625135.1"/>
    <property type="molecule type" value="Genomic_DNA"/>
</dbReference>
<proteinExistence type="inferred from homology"/>
<feature type="coiled-coil region" evidence="9">
    <location>
        <begin position="166"/>
        <end position="197"/>
    </location>
</feature>
<dbReference type="GO" id="GO:0033617">
    <property type="term" value="P:mitochondrial respiratory chain complex IV assembly"/>
    <property type="evidence" value="ECO:0007669"/>
    <property type="project" value="InterPro"/>
</dbReference>
<dbReference type="GO" id="GO:0005743">
    <property type="term" value="C:mitochondrial inner membrane"/>
    <property type="evidence" value="ECO:0007669"/>
    <property type="project" value="UniProtKB-SubCell"/>
</dbReference>
<dbReference type="PRINTS" id="PR02049">
    <property type="entry name" value="PROTEINF36A"/>
</dbReference>
<comment type="similarity">
    <text evidence="2">Belongs to the COX20 family.</text>
</comment>
<evidence type="ECO:0000256" key="4">
    <source>
        <dbReference type="ARBA" id="ARBA00022692"/>
    </source>
</evidence>
<dbReference type="InterPro" id="IPR022533">
    <property type="entry name" value="Cox20"/>
</dbReference>
<protein>
    <recommendedName>
        <fullName evidence="3">Cytochrome c oxidase assembly protein COX20, mitochondrial</fullName>
    </recommendedName>
</protein>
<keyword evidence="12" id="KW-1185">Reference proteome</keyword>
<keyword evidence="5" id="KW-0999">Mitochondrion inner membrane</keyword>
<keyword evidence="8" id="KW-0472">Membrane</keyword>
<keyword evidence="6" id="KW-1133">Transmembrane helix</keyword>
<organism evidence="11 12">
    <name type="scientific">Xylaria bambusicola</name>
    <dbReference type="NCBI Taxonomy" id="326684"/>
    <lineage>
        <taxon>Eukaryota</taxon>
        <taxon>Fungi</taxon>
        <taxon>Dikarya</taxon>
        <taxon>Ascomycota</taxon>
        <taxon>Pezizomycotina</taxon>
        <taxon>Sordariomycetes</taxon>
        <taxon>Xylariomycetidae</taxon>
        <taxon>Xylariales</taxon>
        <taxon>Xylariaceae</taxon>
        <taxon>Xylaria</taxon>
    </lineage>
</organism>
<dbReference type="PANTHER" id="PTHR31586:SF1">
    <property type="entry name" value="CYTOCHROME C OXIDASE ASSEMBLY PROTEIN COX20, MITOCHONDRIAL"/>
    <property type="match status" value="1"/>
</dbReference>
<evidence type="ECO:0000256" key="3">
    <source>
        <dbReference type="ARBA" id="ARBA00017689"/>
    </source>
</evidence>
<evidence type="ECO:0000256" key="6">
    <source>
        <dbReference type="ARBA" id="ARBA00022989"/>
    </source>
</evidence>
<keyword evidence="4" id="KW-0812">Transmembrane</keyword>
<evidence type="ECO:0000256" key="9">
    <source>
        <dbReference type="SAM" id="Coils"/>
    </source>
</evidence>
<evidence type="ECO:0000256" key="7">
    <source>
        <dbReference type="ARBA" id="ARBA00023128"/>
    </source>
</evidence>
<feature type="region of interest" description="Disordered" evidence="10">
    <location>
        <begin position="1"/>
        <end position="85"/>
    </location>
</feature>
<keyword evidence="9" id="KW-0175">Coiled coil</keyword>
<comment type="caution">
    <text evidence="11">The sequence shown here is derived from an EMBL/GenBank/DDBJ whole genome shotgun (WGS) entry which is preliminary data.</text>
</comment>
<sequence>MPSANTRTFARPAMAQDDNTPPNLRGPPPGATEPPDHVKKPQIYEVFHPSTSPDRTNIASAPSAGTSTEGQSNRQPRPTFKEGLDSIKSDDFLKVHQIPCAREGLMTGIGAGMVLGMGRYITGARAPKAANWAFGAFLLGSIVQWEYCQAQRRKERAAMARVVEVIDRKQAEKKAQAAEAARLKQEAEERTQQAQKSWYKFW</sequence>
<evidence type="ECO:0000256" key="8">
    <source>
        <dbReference type="ARBA" id="ARBA00023136"/>
    </source>
</evidence>
<keyword evidence="7" id="KW-0496">Mitochondrion</keyword>
<evidence type="ECO:0000256" key="2">
    <source>
        <dbReference type="ARBA" id="ARBA00009575"/>
    </source>
</evidence>
<comment type="subcellular location">
    <subcellularLocation>
        <location evidence="1">Mitochondrion inner membrane</location>
    </subcellularLocation>
</comment>
<evidence type="ECO:0000313" key="11">
    <source>
        <dbReference type="EMBL" id="KAK5625135.1"/>
    </source>
</evidence>
<evidence type="ECO:0000256" key="1">
    <source>
        <dbReference type="ARBA" id="ARBA00004273"/>
    </source>
</evidence>
<evidence type="ECO:0000256" key="10">
    <source>
        <dbReference type="SAM" id="MobiDB-lite"/>
    </source>
</evidence>